<dbReference type="AlphaFoldDB" id="A0A370UA79"/>
<sequence>MNLALKIEAARKARGLSRKELAEKVKRSEHTVKAWEIGRNRPSKHTLQNVELALDLCSGELCGGPLTIQEALKQLEITLNKIPSQRRDHAVNLISSLTKLIDNN</sequence>
<dbReference type="Gene3D" id="1.10.260.40">
    <property type="entry name" value="lambda repressor-like DNA-binding domains"/>
    <property type="match status" value="1"/>
</dbReference>
<dbReference type="RefSeq" id="WP_115467921.1">
    <property type="nucleotide sequence ID" value="NZ_QKRA01000003.1"/>
</dbReference>
<evidence type="ECO:0000313" key="2">
    <source>
        <dbReference type="EMBL" id="RDL44658.1"/>
    </source>
</evidence>
<accession>A0A370UA79</accession>
<dbReference type="InterPro" id="IPR010982">
    <property type="entry name" value="Lambda_DNA-bd_dom_sf"/>
</dbReference>
<dbReference type="CDD" id="cd00093">
    <property type="entry name" value="HTH_XRE"/>
    <property type="match status" value="1"/>
</dbReference>
<proteinExistence type="predicted"/>
<evidence type="ECO:0000259" key="1">
    <source>
        <dbReference type="PROSITE" id="PS50943"/>
    </source>
</evidence>
<dbReference type="SUPFAM" id="SSF47413">
    <property type="entry name" value="lambda repressor-like DNA-binding domains"/>
    <property type="match status" value="1"/>
</dbReference>
<protein>
    <recommendedName>
        <fullName evidence="1">HTH cro/C1-type domain-containing protein</fullName>
    </recommendedName>
</protein>
<dbReference type="Pfam" id="PF01381">
    <property type="entry name" value="HTH_3"/>
    <property type="match status" value="1"/>
</dbReference>
<comment type="caution">
    <text evidence="2">The sequence shown here is derived from an EMBL/GenBank/DDBJ whole genome shotgun (WGS) entry which is preliminary data.</text>
</comment>
<dbReference type="PROSITE" id="PS50943">
    <property type="entry name" value="HTH_CROC1"/>
    <property type="match status" value="1"/>
</dbReference>
<dbReference type="GO" id="GO:0003677">
    <property type="term" value="F:DNA binding"/>
    <property type="evidence" value="ECO:0007669"/>
    <property type="project" value="InterPro"/>
</dbReference>
<evidence type="ECO:0000313" key="3">
    <source>
        <dbReference type="Proteomes" id="UP000254326"/>
    </source>
</evidence>
<dbReference type="Proteomes" id="UP000254326">
    <property type="component" value="Unassembled WGS sequence"/>
</dbReference>
<organism evidence="2 3">
    <name type="scientific">Marinomonas piezotolerans</name>
    <dbReference type="NCBI Taxonomy" id="2213058"/>
    <lineage>
        <taxon>Bacteria</taxon>
        <taxon>Pseudomonadati</taxon>
        <taxon>Pseudomonadota</taxon>
        <taxon>Gammaproteobacteria</taxon>
        <taxon>Oceanospirillales</taxon>
        <taxon>Oceanospirillaceae</taxon>
        <taxon>Marinomonas</taxon>
    </lineage>
</organism>
<keyword evidence="3" id="KW-1185">Reference proteome</keyword>
<reference evidence="2 3" key="1">
    <citation type="submission" date="2018-06" db="EMBL/GenBank/DDBJ databases">
        <title>Marinomonas sp. YLB-05 draft genome sequence.</title>
        <authorList>
            <person name="Yu L."/>
            <person name="Tang X."/>
        </authorList>
    </citation>
    <scope>NUCLEOTIDE SEQUENCE [LARGE SCALE GENOMIC DNA]</scope>
    <source>
        <strain evidence="2 3">YLB-05</strain>
    </source>
</reference>
<feature type="domain" description="HTH cro/C1-type" evidence="1">
    <location>
        <begin position="7"/>
        <end position="61"/>
    </location>
</feature>
<dbReference type="SMART" id="SM00530">
    <property type="entry name" value="HTH_XRE"/>
    <property type="match status" value="1"/>
</dbReference>
<dbReference type="OrthoDB" id="6107743at2"/>
<name>A0A370UA79_9GAMM</name>
<gene>
    <name evidence="2" type="ORF">DN730_09745</name>
</gene>
<dbReference type="EMBL" id="QKRA01000003">
    <property type="protein sequence ID" value="RDL44658.1"/>
    <property type="molecule type" value="Genomic_DNA"/>
</dbReference>
<dbReference type="InterPro" id="IPR001387">
    <property type="entry name" value="Cro/C1-type_HTH"/>
</dbReference>